<proteinExistence type="predicted"/>
<keyword evidence="4" id="KW-1185">Reference proteome</keyword>
<dbReference type="InterPro" id="IPR008906">
    <property type="entry name" value="HATC_C_dom"/>
</dbReference>
<feature type="domain" description="HAT C-terminal dimerisation" evidence="2">
    <location>
        <begin position="410"/>
        <end position="482"/>
    </location>
</feature>
<name>A0A0D3CVV7_BRAOL</name>
<dbReference type="Pfam" id="PF04937">
    <property type="entry name" value="DUF659"/>
    <property type="match status" value="1"/>
</dbReference>
<dbReference type="GO" id="GO:0046983">
    <property type="term" value="F:protein dimerization activity"/>
    <property type="evidence" value="ECO:0007669"/>
    <property type="project" value="InterPro"/>
</dbReference>
<protein>
    <recommendedName>
        <fullName evidence="5">DUF659 domain-containing protein</fullName>
    </recommendedName>
</protein>
<dbReference type="PANTHER" id="PTHR32166:SF81">
    <property type="entry name" value="OS06G0658400 PROTEIN"/>
    <property type="match status" value="1"/>
</dbReference>
<reference evidence="3" key="2">
    <citation type="submission" date="2015-03" db="UniProtKB">
        <authorList>
            <consortium name="EnsemblPlants"/>
        </authorList>
    </citation>
    <scope>IDENTIFICATION</scope>
</reference>
<evidence type="ECO:0000259" key="1">
    <source>
        <dbReference type="Pfam" id="PF04937"/>
    </source>
</evidence>
<dbReference type="OMA" id="ISEQWAS"/>
<evidence type="ECO:0000313" key="4">
    <source>
        <dbReference type="Proteomes" id="UP000032141"/>
    </source>
</evidence>
<dbReference type="InterPro" id="IPR007021">
    <property type="entry name" value="DUF659"/>
</dbReference>
<dbReference type="AlphaFoldDB" id="A0A0D3CVV7"/>
<sequence length="542" mass="62322">MNPSDDAVVDDKAPLWIYVNKIEKIAEGRSWRFEYKFCSNTYVGSYTRVVTHLLQEGIKGIKECLKVTPQQKINMKKLVNDCKERIKRAASTPVPLPSSSRKASASSLNYDMTYKFPDTRYVPPGYNALRTTLIQKERKNIEVHLQPLMDSWKQKGVIICTEGWSDPHRRPILNLIAANESGPMMLRAVNTQGEAKTAGALISAKFPTIFWTPCVVHTLNLALKNICAPVYNTRSNEEVYYACYWIKSISEDATWIKNFIMNYGMRLVMFTEHYDLKLLTIASTSPKWDDYKDDGVERASAIKKKILDEMFWDEIDYALSFTLPIYNVIREADTDKLSLHLVYEWWESMIQTVKKVIFRKERKELEDDSVFWNDVQSILTSRWSKSNTPLHCMAHSLNPNLEDFGSVDAIHDRFILEPLRWGAVHGSSAPKLQALVFKLLGQPSSSSCCERNWSTYKFIHSTTRNKIMPQRAEDLVFVHTNLRLLSRMSSAYKEGPNKMWDVGGGQFDSLDDLNIGRLEFEDLSLDEPELEAVVFDGEDENE</sequence>
<dbReference type="Pfam" id="PF05699">
    <property type="entry name" value="Dimer_Tnp_hAT"/>
    <property type="match status" value="1"/>
</dbReference>
<evidence type="ECO:0000313" key="3">
    <source>
        <dbReference type="EnsemblPlants" id="Bo6g081230.1"/>
    </source>
</evidence>
<dbReference type="STRING" id="109376.A0A0D3CVV7"/>
<dbReference type="InterPro" id="IPR012337">
    <property type="entry name" value="RNaseH-like_sf"/>
</dbReference>
<evidence type="ECO:0008006" key="5">
    <source>
        <dbReference type="Google" id="ProtNLM"/>
    </source>
</evidence>
<reference evidence="3 4" key="1">
    <citation type="journal article" date="2014" name="Genome Biol.">
        <title>Transcriptome and methylome profiling reveals relics of genome dominance in the mesopolyploid Brassica oleracea.</title>
        <authorList>
            <person name="Parkin I.A."/>
            <person name="Koh C."/>
            <person name="Tang H."/>
            <person name="Robinson S.J."/>
            <person name="Kagale S."/>
            <person name="Clarke W.E."/>
            <person name="Town C.D."/>
            <person name="Nixon J."/>
            <person name="Krishnakumar V."/>
            <person name="Bidwell S.L."/>
            <person name="Denoeud F."/>
            <person name="Belcram H."/>
            <person name="Links M.G."/>
            <person name="Just J."/>
            <person name="Clarke C."/>
            <person name="Bender T."/>
            <person name="Huebert T."/>
            <person name="Mason A.S."/>
            <person name="Pires J.C."/>
            <person name="Barker G."/>
            <person name="Moore J."/>
            <person name="Walley P.G."/>
            <person name="Manoli S."/>
            <person name="Batley J."/>
            <person name="Edwards D."/>
            <person name="Nelson M.N."/>
            <person name="Wang X."/>
            <person name="Paterson A.H."/>
            <person name="King G."/>
            <person name="Bancroft I."/>
            <person name="Chalhoub B."/>
            <person name="Sharpe A.G."/>
        </authorList>
    </citation>
    <scope>NUCLEOTIDE SEQUENCE</scope>
    <source>
        <strain evidence="3 4">cv. TO1000</strain>
    </source>
</reference>
<dbReference type="HOGENOM" id="CLU_016471_4_0_1"/>
<dbReference type="Proteomes" id="UP000032141">
    <property type="component" value="Chromosome C6"/>
</dbReference>
<dbReference type="Gramene" id="Bo6g081230.1">
    <property type="protein sequence ID" value="Bo6g081230.1"/>
    <property type="gene ID" value="Bo6g081230"/>
</dbReference>
<dbReference type="PANTHER" id="PTHR32166">
    <property type="entry name" value="OSJNBA0013A04.12 PROTEIN"/>
    <property type="match status" value="1"/>
</dbReference>
<evidence type="ECO:0000259" key="2">
    <source>
        <dbReference type="Pfam" id="PF05699"/>
    </source>
</evidence>
<feature type="domain" description="DUF659" evidence="1">
    <location>
        <begin position="124"/>
        <end position="202"/>
    </location>
</feature>
<accession>A0A0D3CVV7</accession>
<dbReference type="EnsemblPlants" id="Bo6g081230.1">
    <property type="protein sequence ID" value="Bo6g081230.1"/>
    <property type="gene ID" value="Bo6g081230"/>
</dbReference>
<dbReference type="SUPFAM" id="SSF53098">
    <property type="entry name" value="Ribonuclease H-like"/>
    <property type="match status" value="1"/>
</dbReference>
<organism evidence="3 4">
    <name type="scientific">Brassica oleracea var. oleracea</name>
    <dbReference type="NCBI Taxonomy" id="109376"/>
    <lineage>
        <taxon>Eukaryota</taxon>
        <taxon>Viridiplantae</taxon>
        <taxon>Streptophyta</taxon>
        <taxon>Embryophyta</taxon>
        <taxon>Tracheophyta</taxon>
        <taxon>Spermatophyta</taxon>
        <taxon>Magnoliopsida</taxon>
        <taxon>eudicotyledons</taxon>
        <taxon>Gunneridae</taxon>
        <taxon>Pentapetalae</taxon>
        <taxon>rosids</taxon>
        <taxon>malvids</taxon>
        <taxon>Brassicales</taxon>
        <taxon>Brassicaceae</taxon>
        <taxon>Brassiceae</taxon>
        <taxon>Brassica</taxon>
    </lineage>
</organism>